<dbReference type="GO" id="GO:0000177">
    <property type="term" value="C:cytoplasmic exosome (RNase complex)"/>
    <property type="evidence" value="ECO:0007669"/>
    <property type="project" value="TreeGrafter"/>
</dbReference>
<dbReference type="InterPro" id="IPR020568">
    <property type="entry name" value="Ribosomal_Su5_D2-typ_SF"/>
</dbReference>
<evidence type="ECO:0000256" key="3">
    <source>
        <dbReference type="ARBA" id="ARBA00006678"/>
    </source>
</evidence>
<evidence type="ECO:0000256" key="5">
    <source>
        <dbReference type="ARBA" id="ARBA00022552"/>
    </source>
</evidence>
<keyword evidence="6" id="KW-0271">Exosome</keyword>
<proteinExistence type="inferred from homology"/>
<dbReference type="InterPro" id="IPR036345">
    <property type="entry name" value="ExoRNase_PH_dom2_sf"/>
</dbReference>
<dbReference type="GO" id="GO:0034475">
    <property type="term" value="P:U4 snRNA 3'-end processing"/>
    <property type="evidence" value="ECO:0007669"/>
    <property type="project" value="TreeGrafter"/>
</dbReference>
<evidence type="ECO:0000256" key="4">
    <source>
        <dbReference type="ARBA" id="ARBA00022490"/>
    </source>
</evidence>
<keyword evidence="11" id="KW-1185">Reference proteome</keyword>
<dbReference type="GO" id="GO:0003723">
    <property type="term" value="F:RNA binding"/>
    <property type="evidence" value="ECO:0007669"/>
    <property type="project" value="UniProtKB-KW"/>
</dbReference>
<keyword evidence="8" id="KW-0539">Nucleus</keyword>
<dbReference type="InterPro" id="IPR027408">
    <property type="entry name" value="PNPase/RNase_PH_dom_sf"/>
</dbReference>
<dbReference type="PANTHER" id="PTHR11953:SF2">
    <property type="entry name" value="EXOSOME COMPLEX COMPONENT MTR3"/>
    <property type="match status" value="1"/>
</dbReference>
<evidence type="ECO:0000256" key="1">
    <source>
        <dbReference type="ARBA" id="ARBA00004123"/>
    </source>
</evidence>
<organism evidence="10 11">
    <name type="scientific">Clathrus columnatus</name>
    <dbReference type="NCBI Taxonomy" id="1419009"/>
    <lineage>
        <taxon>Eukaryota</taxon>
        <taxon>Fungi</taxon>
        <taxon>Dikarya</taxon>
        <taxon>Basidiomycota</taxon>
        <taxon>Agaricomycotina</taxon>
        <taxon>Agaricomycetes</taxon>
        <taxon>Phallomycetidae</taxon>
        <taxon>Phallales</taxon>
        <taxon>Clathraceae</taxon>
        <taxon>Clathrus</taxon>
    </lineage>
</organism>
<dbReference type="Pfam" id="PF01138">
    <property type="entry name" value="RNase_PH"/>
    <property type="match status" value="1"/>
</dbReference>
<keyword evidence="4" id="KW-0963">Cytoplasm</keyword>
<dbReference type="GO" id="GO:0005730">
    <property type="term" value="C:nucleolus"/>
    <property type="evidence" value="ECO:0007669"/>
    <property type="project" value="TreeGrafter"/>
</dbReference>
<gene>
    <name evidence="10" type="ORF">Clacol_003798</name>
</gene>
<comment type="similarity">
    <text evidence="3">Belongs to the RNase PH family.</text>
</comment>
<dbReference type="InterPro" id="IPR001247">
    <property type="entry name" value="ExoRNase_PH_dom1"/>
</dbReference>
<dbReference type="SUPFAM" id="SSF54211">
    <property type="entry name" value="Ribosomal protein S5 domain 2-like"/>
    <property type="match status" value="1"/>
</dbReference>
<evidence type="ECO:0000256" key="6">
    <source>
        <dbReference type="ARBA" id="ARBA00022835"/>
    </source>
</evidence>
<sequence>MKVQYQFILKKKLTKPTRQNVKKDQEIISGQYDAEDRSLSSLIHQGLAPSLRLDLLPKSCVDVFVTILEEDGIEGCAASGIIAASTALANAGIEMYGLVTACSSIIVANEVWLDPTKTESERSQSSLILACMPALGTVTCLSQTGSMTAMHGTMSDAL</sequence>
<evidence type="ECO:0000313" key="10">
    <source>
        <dbReference type="EMBL" id="GJJ09575.1"/>
    </source>
</evidence>
<dbReference type="Proteomes" id="UP001050691">
    <property type="component" value="Unassembled WGS sequence"/>
</dbReference>
<dbReference type="GO" id="GO:0071028">
    <property type="term" value="P:nuclear mRNA surveillance"/>
    <property type="evidence" value="ECO:0007669"/>
    <property type="project" value="TreeGrafter"/>
</dbReference>
<dbReference type="InterPro" id="IPR050080">
    <property type="entry name" value="RNase_PH"/>
</dbReference>
<name>A0AAV5A9G5_9AGAM</name>
<dbReference type="GO" id="GO:0016075">
    <property type="term" value="P:rRNA catabolic process"/>
    <property type="evidence" value="ECO:0007669"/>
    <property type="project" value="TreeGrafter"/>
</dbReference>
<comment type="subcellular location">
    <subcellularLocation>
        <location evidence="2">Cytoplasm</location>
    </subcellularLocation>
    <subcellularLocation>
        <location evidence="1">Nucleus</location>
    </subcellularLocation>
</comment>
<dbReference type="EMBL" id="BPWL01000004">
    <property type="protein sequence ID" value="GJJ09575.1"/>
    <property type="molecule type" value="Genomic_DNA"/>
</dbReference>
<evidence type="ECO:0000256" key="7">
    <source>
        <dbReference type="ARBA" id="ARBA00022884"/>
    </source>
</evidence>
<evidence type="ECO:0000256" key="2">
    <source>
        <dbReference type="ARBA" id="ARBA00004496"/>
    </source>
</evidence>
<dbReference type="Gene3D" id="3.30.230.70">
    <property type="entry name" value="GHMP Kinase, N-terminal domain"/>
    <property type="match status" value="1"/>
</dbReference>
<dbReference type="PANTHER" id="PTHR11953">
    <property type="entry name" value="EXOSOME COMPLEX COMPONENT"/>
    <property type="match status" value="1"/>
</dbReference>
<feature type="domain" description="Exoribonuclease phosphorolytic" evidence="9">
    <location>
        <begin position="30"/>
        <end position="94"/>
    </location>
</feature>
<dbReference type="SUPFAM" id="SSF55666">
    <property type="entry name" value="Ribonuclease PH domain 2-like"/>
    <property type="match status" value="1"/>
</dbReference>
<comment type="caution">
    <text evidence="10">The sequence shown here is derived from an EMBL/GenBank/DDBJ whole genome shotgun (WGS) entry which is preliminary data.</text>
</comment>
<evidence type="ECO:0000256" key="8">
    <source>
        <dbReference type="ARBA" id="ARBA00023242"/>
    </source>
</evidence>
<evidence type="ECO:0000259" key="9">
    <source>
        <dbReference type="Pfam" id="PF01138"/>
    </source>
</evidence>
<protein>
    <recommendedName>
        <fullName evidence="9">Exoribonuclease phosphorolytic domain-containing protein</fullName>
    </recommendedName>
</protein>
<keyword evidence="7" id="KW-0694">RNA-binding</keyword>
<keyword evidence="5" id="KW-0698">rRNA processing</keyword>
<dbReference type="GO" id="GO:0071051">
    <property type="term" value="P:poly(A)-dependent snoRNA 3'-end processing"/>
    <property type="evidence" value="ECO:0007669"/>
    <property type="project" value="TreeGrafter"/>
</dbReference>
<dbReference type="GO" id="GO:0006364">
    <property type="term" value="P:rRNA processing"/>
    <property type="evidence" value="ECO:0007669"/>
    <property type="project" value="UniProtKB-KW"/>
</dbReference>
<dbReference type="AlphaFoldDB" id="A0AAV5A9G5"/>
<accession>A0AAV5A9G5</accession>
<reference evidence="10" key="1">
    <citation type="submission" date="2021-10" db="EMBL/GenBank/DDBJ databases">
        <title>De novo Genome Assembly of Clathrus columnatus (Basidiomycota, Fungi) Using Illumina and Nanopore Sequence Data.</title>
        <authorList>
            <person name="Ogiso-Tanaka E."/>
            <person name="Itagaki H."/>
            <person name="Hosoya T."/>
            <person name="Hosaka K."/>
        </authorList>
    </citation>
    <scope>NUCLEOTIDE SEQUENCE</scope>
    <source>
        <strain evidence="10">MO-923</strain>
    </source>
</reference>
<dbReference type="GO" id="GO:0000176">
    <property type="term" value="C:nuclear exosome (RNase complex)"/>
    <property type="evidence" value="ECO:0007669"/>
    <property type="project" value="TreeGrafter"/>
</dbReference>
<evidence type="ECO:0000313" key="11">
    <source>
        <dbReference type="Proteomes" id="UP001050691"/>
    </source>
</evidence>